<dbReference type="InterPro" id="IPR051200">
    <property type="entry name" value="Host-pathogen_enzymatic-act"/>
</dbReference>
<keyword evidence="4" id="KW-1185">Reference proteome</keyword>
<dbReference type="SMART" id="SM00089">
    <property type="entry name" value="PKD"/>
    <property type="match status" value="1"/>
</dbReference>
<dbReference type="Gene3D" id="2.60.40.10">
    <property type="entry name" value="Immunoglobulins"/>
    <property type="match status" value="1"/>
</dbReference>
<accession>A0A939PE77</accession>
<evidence type="ECO:0000313" key="4">
    <source>
        <dbReference type="Proteomes" id="UP000669179"/>
    </source>
</evidence>
<dbReference type="Pfam" id="PF10282">
    <property type="entry name" value="Lactonase"/>
    <property type="match status" value="1"/>
</dbReference>
<dbReference type="EMBL" id="JAGEOJ010000012">
    <property type="protein sequence ID" value="MBO2451212.1"/>
    <property type="molecule type" value="Genomic_DNA"/>
</dbReference>
<dbReference type="SUPFAM" id="SSF49299">
    <property type="entry name" value="PKD domain"/>
    <property type="match status" value="1"/>
</dbReference>
<dbReference type="PANTHER" id="PTHR47197:SF3">
    <property type="entry name" value="DIHYDRO-HEME D1 DEHYDROGENASE"/>
    <property type="match status" value="1"/>
</dbReference>
<dbReference type="CDD" id="cd00146">
    <property type="entry name" value="PKD"/>
    <property type="match status" value="1"/>
</dbReference>
<dbReference type="InterPro" id="IPR035986">
    <property type="entry name" value="PKD_dom_sf"/>
</dbReference>
<evidence type="ECO:0000259" key="2">
    <source>
        <dbReference type="PROSITE" id="PS50093"/>
    </source>
</evidence>
<evidence type="ECO:0000256" key="1">
    <source>
        <dbReference type="SAM" id="SignalP"/>
    </source>
</evidence>
<dbReference type="Proteomes" id="UP000669179">
    <property type="component" value="Unassembled WGS sequence"/>
</dbReference>
<name>A0A939PE77_9ACTN</name>
<dbReference type="GO" id="GO:0005975">
    <property type="term" value="P:carbohydrate metabolic process"/>
    <property type="evidence" value="ECO:0007669"/>
    <property type="project" value="UniProtKB-ARBA"/>
</dbReference>
<dbReference type="PANTHER" id="PTHR47197">
    <property type="entry name" value="PROTEIN NIRF"/>
    <property type="match status" value="1"/>
</dbReference>
<dbReference type="InterPro" id="IPR019405">
    <property type="entry name" value="Lactonase_7-beta_prop"/>
</dbReference>
<dbReference type="Gene3D" id="2.130.10.10">
    <property type="entry name" value="YVTN repeat-like/Quinoprotein amine dehydrogenase"/>
    <property type="match status" value="2"/>
</dbReference>
<feature type="signal peptide" evidence="1">
    <location>
        <begin position="1"/>
        <end position="17"/>
    </location>
</feature>
<dbReference type="InterPro" id="IPR000601">
    <property type="entry name" value="PKD_dom"/>
</dbReference>
<feature type="domain" description="PKD" evidence="2">
    <location>
        <begin position="380"/>
        <end position="437"/>
    </location>
</feature>
<dbReference type="RefSeq" id="WP_208259099.1">
    <property type="nucleotide sequence ID" value="NZ_JAGEOJ010000012.1"/>
</dbReference>
<organism evidence="3 4">
    <name type="scientific">Actinomadura barringtoniae</name>
    <dbReference type="NCBI Taxonomy" id="1427535"/>
    <lineage>
        <taxon>Bacteria</taxon>
        <taxon>Bacillati</taxon>
        <taxon>Actinomycetota</taxon>
        <taxon>Actinomycetes</taxon>
        <taxon>Streptosporangiales</taxon>
        <taxon>Thermomonosporaceae</taxon>
        <taxon>Actinomadura</taxon>
    </lineage>
</organism>
<feature type="chain" id="PRO_5037772980" evidence="1">
    <location>
        <begin position="18"/>
        <end position="470"/>
    </location>
</feature>
<keyword evidence="1" id="KW-0732">Signal</keyword>
<comment type="caution">
    <text evidence="3">The sequence shown here is derived from an EMBL/GenBank/DDBJ whole genome shotgun (WGS) entry which is preliminary data.</text>
</comment>
<dbReference type="InterPro" id="IPR013783">
    <property type="entry name" value="Ig-like_fold"/>
</dbReference>
<dbReference type="Pfam" id="PF18911">
    <property type="entry name" value="PKD_4"/>
    <property type="match status" value="1"/>
</dbReference>
<reference evidence="3" key="1">
    <citation type="submission" date="2021-03" db="EMBL/GenBank/DDBJ databases">
        <authorList>
            <person name="Kanchanasin P."/>
            <person name="Saeng-In P."/>
            <person name="Phongsopitanun W."/>
            <person name="Yuki M."/>
            <person name="Kudo T."/>
            <person name="Ohkuma M."/>
            <person name="Tanasupawat S."/>
        </authorList>
    </citation>
    <scope>NUCLEOTIDE SEQUENCE</scope>
    <source>
        <strain evidence="3">GKU 128</strain>
    </source>
</reference>
<dbReference type="InterPro" id="IPR011045">
    <property type="entry name" value="N2O_reductase_N"/>
</dbReference>
<dbReference type="SUPFAM" id="SSF50974">
    <property type="entry name" value="Nitrous oxide reductase, N-terminal domain"/>
    <property type="match status" value="1"/>
</dbReference>
<dbReference type="AlphaFoldDB" id="A0A939PE77"/>
<evidence type="ECO:0000313" key="3">
    <source>
        <dbReference type="EMBL" id="MBO2451212.1"/>
    </source>
</evidence>
<protein>
    <submittedName>
        <fullName evidence="3">Beta-propeller fold lactonase family protein</fullName>
    </submittedName>
</protein>
<gene>
    <name evidence="3" type="ORF">J4573_29250</name>
</gene>
<dbReference type="InterPro" id="IPR015943">
    <property type="entry name" value="WD40/YVTN_repeat-like_dom_sf"/>
</dbReference>
<dbReference type="PROSITE" id="PS50093">
    <property type="entry name" value="PKD"/>
    <property type="match status" value="1"/>
</dbReference>
<dbReference type="InterPro" id="IPR022409">
    <property type="entry name" value="PKD/Chitinase_dom"/>
</dbReference>
<proteinExistence type="predicted"/>
<sequence>MLLVVACVLITMAGVPASGSVLRGIDGRLVYVTHAQSEDIAAFRVGTDGRPRRVGDLIKTGSGTGPSPVMFSPDGRTAYVLNRGNNTVAAYRVGSQGELRLLGTAPTGDAFGLALAPDGSSLFAANQSGTVSAFTIDGAGRPRSAGDPVPTGFALPQGLGVSPDGRFLYVGHGEPDSPGPRDPDVIVRFAIGPKAALRKVGRPVQTNPSGAQIVFTPDGRFAYIATTFDSVVDGFRVGRDGELTPVPGSPFKAALFAEGAVVSPDGRHLFVAGSGDEPDPGGVSAYTINGDGSLSETPGSPFSAGMFPVGIDTTPDGRHLLVSSANGDPSLLFTFAIAADGRLSQAGPPLLTGGTFSMFQSLGVQPDQGPVAELTVRVRAAGEATPFDASRSSDPDGTVARFDWDFGDGATLKDGGPAPDHIYRRAGTFIATVTVTDDENCSTALVFTGTSAHCNGSARARASRSVTVPR</sequence>